<dbReference type="SUPFAM" id="SSF56601">
    <property type="entry name" value="beta-lactamase/transpeptidase-like"/>
    <property type="match status" value="1"/>
</dbReference>
<dbReference type="PANTHER" id="PTHR30023:SF0">
    <property type="entry name" value="PENICILLIN-SENSITIVE CARBOXYPEPTIDASE A"/>
    <property type="match status" value="1"/>
</dbReference>
<protein>
    <recommendedName>
        <fullName evidence="5">D-alanyl-D-alanine carboxypeptidase</fullName>
    </recommendedName>
</protein>
<evidence type="ECO:0000256" key="2">
    <source>
        <dbReference type="ARBA" id="ARBA00022801"/>
    </source>
</evidence>
<dbReference type="Pfam" id="PF02113">
    <property type="entry name" value="Peptidase_S13"/>
    <property type="match status" value="1"/>
</dbReference>
<accession>A0A150X5R0</accession>
<evidence type="ECO:0008006" key="5">
    <source>
        <dbReference type="Google" id="ProtNLM"/>
    </source>
</evidence>
<organism evidence="3 4">
    <name type="scientific">Roseivirga spongicola</name>
    <dbReference type="NCBI Taxonomy" id="333140"/>
    <lineage>
        <taxon>Bacteria</taxon>
        <taxon>Pseudomonadati</taxon>
        <taxon>Bacteroidota</taxon>
        <taxon>Cytophagia</taxon>
        <taxon>Cytophagales</taxon>
        <taxon>Roseivirgaceae</taxon>
        <taxon>Roseivirga</taxon>
    </lineage>
</organism>
<gene>
    <name evidence="3" type="ORF">AWW68_15340</name>
</gene>
<keyword evidence="4" id="KW-1185">Reference proteome</keyword>
<dbReference type="PRINTS" id="PR00922">
    <property type="entry name" value="DADACBPTASE3"/>
</dbReference>
<reference evidence="3 4" key="1">
    <citation type="submission" date="2016-01" db="EMBL/GenBank/DDBJ databases">
        <title>Genome sequencing of Roseivirga spongicola UST030701-084.</title>
        <authorList>
            <person name="Selvaratnam C."/>
            <person name="Thevarajoo S."/>
            <person name="Goh K.M."/>
            <person name="Ee R."/>
            <person name="Chan K.-G."/>
            <person name="Chong C.S."/>
        </authorList>
    </citation>
    <scope>NUCLEOTIDE SEQUENCE [LARGE SCALE GENOMIC DNA]</scope>
    <source>
        <strain evidence="3 4">UST030701-084</strain>
    </source>
</reference>
<dbReference type="GO" id="GO:0000270">
    <property type="term" value="P:peptidoglycan metabolic process"/>
    <property type="evidence" value="ECO:0007669"/>
    <property type="project" value="TreeGrafter"/>
</dbReference>
<comment type="similarity">
    <text evidence="1">Belongs to the peptidase S13 family.</text>
</comment>
<keyword evidence="2" id="KW-0378">Hydrolase</keyword>
<dbReference type="Gene3D" id="3.40.710.10">
    <property type="entry name" value="DD-peptidase/beta-lactamase superfamily"/>
    <property type="match status" value="2"/>
</dbReference>
<proteinExistence type="inferred from homology"/>
<dbReference type="AlphaFoldDB" id="A0A150X5R0"/>
<evidence type="ECO:0000256" key="1">
    <source>
        <dbReference type="ARBA" id="ARBA00006096"/>
    </source>
</evidence>
<dbReference type="Proteomes" id="UP000075606">
    <property type="component" value="Unassembled WGS sequence"/>
</dbReference>
<name>A0A150X5R0_9BACT</name>
<dbReference type="GO" id="GO:0004185">
    <property type="term" value="F:serine-type carboxypeptidase activity"/>
    <property type="evidence" value="ECO:0007669"/>
    <property type="project" value="InterPro"/>
</dbReference>
<sequence length="450" mass="51754">MKWLFSMSKLLWLLLIFVFSFQSLQAQRYSKRQIRKDLEELPGFENAFIGFLLADPSKRKPIFEQYADKHMTPGSTTKLFTIYGAMNHLPEVLPALEYTIKGDSLIFWSTGYPLTLHPDHTDSTVMNFLKETGKNLYYWPRPTEDSRFGPGWGWDDYPYYFGAEKSVFPIHGNSVKFILDNKNKTYTMSPEYRGFRVSVDSLYAERSSVTRDEFWNEFKIQFATNYDVDTITRAFHTSDALFTELLSNAIQKPVHTLEMEARPENHETLNGVVADSLYKWTLQDSDNLFAEQIMLMISGQQSDTLGTEKSIAFLKTEDPLLQIFQYSSPLIWRDGSGLSRYNMFTPSTFGAMLYNWTYPYPGKRLAESPSTDFLNFFPQGGTSGTLKDWYGPYVYAKTGTLSNNHALVGYILTDEGKTLQFVLIANHYTVPTSTIRKSMGVILEKIKKGY</sequence>
<evidence type="ECO:0000313" key="4">
    <source>
        <dbReference type="Proteomes" id="UP000075606"/>
    </source>
</evidence>
<dbReference type="PANTHER" id="PTHR30023">
    <property type="entry name" value="D-ALANYL-D-ALANINE CARBOXYPEPTIDASE"/>
    <property type="match status" value="1"/>
</dbReference>
<dbReference type="InterPro" id="IPR000667">
    <property type="entry name" value="Peptidase_S13"/>
</dbReference>
<dbReference type="InterPro" id="IPR012338">
    <property type="entry name" value="Beta-lactam/transpept-like"/>
</dbReference>
<comment type="caution">
    <text evidence="3">The sequence shown here is derived from an EMBL/GenBank/DDBJ whole genome shotgun (WGS) entry which is preliminary data.</text>
</comment>
<dbReference type="GO" id="GO:0006508">
    <property type="term" value="P:proteolysis"/>
    <property type="evidence" value="ECO:0007669"/>
    <property type="project" value="InterPro"/>
</dbReference>
<evidence type="ECO:0000313" key="3">
    <source>
        <dbReference type="EMBL" id="KYG74033.1"/>
    </source>
</evidence>
<dbReference type="EMBL" id="LRPC01000028">
    <property type="protein sequence ID" value="KYG74033.1"/>
    <property type="molecule type" value="Genomic_DNA"/>
</dbReference>
<dbReference type="STRING" id="333140.AWW68_15340"/>